<proteinExistence type="predicted"/>
<organism evidence="3 4">
    <name type="scientific">Mycolicibacterium gadium</name>
    <name type="common">Mycobacterium gadium</name>
    <dbReference type="NCBI Taxonomy" id="1794"/>
    <lineage>
        <taxon>Bacteria</taxon>
        <taxon>Bacillati</taxon>
        <taxon>Actinomycetota</taxon>
        <taxon>Actinomycetes</taxon>
        <taxon>Mycobacteriales</taxon>
        <taxon>Mycobacteriaceae</taxon>
        <taxon>Mycolicibacterium</taxon>
    </lineage>
</organism>
<evidence type="ECO:0000256" key="1">
    <source>
        <dbReference type="ARBA" id="ARBA00022679"/>
    </source>
</evidence>
<dbReference type="CDD" id="cd02440">
    <property type="entry name" value="AdoMet_MTases"/>
    <property type="match status" value="1"/>
</dbReference>
<dbReference type="InterPro" id="IPR041698">
    <property type="entry name" value="Methyltransf_25"/>
</dbReference>
<dbReference type="GO" id="GO:0032259">
    <property type="term" value="P:methylation"/>
    <property type="evidence" value="ECO:0007669"/>
    <property type="project" value="UniProtKB-KW"/>
</dbReference>
<keyword evidence="1 3" id="KW-0808">Transferase</keyword>
<dbReference type="AlphaFoldDB" id="A0A7I7WRN3"/>
<dbReference type="Proteomes" id="UP000466187">
    <property type="component" value="Chromosome"/>
</dbReference>
<evidence type="ECO:0000259" key="2">
    <source>
        <dbReference type="Pfam" id="PF13649"/>
    </source>
</evidence>
<sequence length="256" mass="27913">MSAKSAADHDPALFYSGLVAELYEPLASEHAKADDYVCFLDAAGAPALELCCGSGLPLLELLARGYDVHGVDASSEMLARCHAEATRRGLDVTLFEQRMQDLDLPHRYRAIFLAGASFTLLTSDEDARRTLDAMAAHLEPGGRVLIPLEVPDPDLRSPITRETLGPDGATLRVRVMAMAIDPEARSHRSTLRLERVAADGTTETLERDWVRHWWTQAQFAAMLDEAGFADVHAVGADGHTAAPDAHFFVFVAHRPS</sequence>
<name>A0A7I7WRN3_MYCGU</name>
<accession>A0A7I7WRN3</accession>
<dbReference type="SUPFAM" id="SSF53335">
    <property type="entry name" value="S-adenosyl-L-methionine-dependent methyltransferases"/>
    <property type="match status" value="1"/>
</dbReference>
<reference evidence="3 4" key="1">
    <citation type="journal article" date="2019" name="Emerg. Microbes Infect.">
        <title>Comprehensive subspecies identification of 175 nontuberculous mycobacteria species based on 7547 genomic profiles.</title>
        <authorList>
            <person name="Matsumoto Y."/>
            <person name="Kinjo T."/>
            <person name="Motooka D."/>
            <person name="Nabeya D."/>
            <person name="Jung N."/>
            <person name="Uechi K."/>
            <person name="Horii T."/>
            <person name="Iida T."/>
            <person name="Fujita J."/>
            <person name="Nakamura S."/>
        </authorList>
    </citation>
    <scope>NUCLEOTIDE SEQUENCE [LARGE SCALE GENOMIC DNA]</scope>
    <source>
        <strain evidence="3 4">JCM 12688</strain>
    </source>
</reference>
<dbReference type="KEGG" id="mgad:MGAD_40170"/>
<dbReference type="InterPro" id="IPR029063">
    <property type="entry name" value="SAM-dependent_MTases_sf"/>
</dbReference>
<dbReference type="PANTHER" id="PTHR43861">
    <property type="entry name" value="TRANS-ACONITATE 2-METHYLTRANSFERASE-RELATED"/>
    <property type="match status" value="1"/>
</dbReference>
<dbReference type="EMBL" id="AP022608">
    <property type="protein sequence ID" value="BBZ19682.1"/>
    <property type="molecule type" value="Genomic_DNA"/>
</dbReference>
<dbReference type="Gene3D" id="2.20.130.10">
    <property type="entry name" value="CAC2371-like domains"/>
    <property type="match status" value="1"/>
</dbReference>
<feature type="domain" description="Methyltransferase" evidence="2">
    <location>
        <begin position="48"/>
        <end position="142"/>
    </location>
</feature>
<evidence type="ECO:0000313" key="4">
    <source>
        <dbReference type="Proteomes" id="UP000466187"/>
    </source>
</evidence>
<protein>
    <submittedName>
        <fullName evidence="3">Methyltransferase</fullName>
    </submittedName>
</protein>
<gene>
    <name evidence="3" type="ORF">MGAD_40170</name>
</gene>
<dbReference type="Pfam" id="PF13649">
    <property type="entry name" value="Methyltransf_25"/>
    <property type="match status" value="1"/>
</dbReference>
<dbReference type="Gene3D" id="3.40.50.150">
    <property type="entry name" value="Vaccinia Virus protein VP39"/>
    <property type="match status" value="1"/>
</dbReference>
<keyword evidence="3" id="KW-0489">Methyltransferase</keyword>
<evidence type="ECO:0000313" key="3">
    <source>
        <dbReference type="EMBL" id="BBZ19682.1"/>
    </source>
</evidence>
<dbReference type="GO" id="GO:0008168">
    <property type="term" value="F:methyltransferase activity"/>
    <property type="evidence" value="ECO:0007669"/>
    <property type="project" value="UniProtKB-KW"/>
</dbReference>